<gene>
    <name evidence="8" type="ORF">APG10_01061</name>
    <name evidence="9" type="ORF">APG11_01307</name>
    <name evidence="10" type="ORF">APG12_00886</name>
</gene>
<dbReference type="InterPro" id="IPR054016">
    <property type="entry name" value="FKBP26_IF"/>
</dbReference>
<evidence type="ECO:0000313" key="8">
    <source>
        <dbReference type="EMBL" id="KYC45200.1"/>
    </source>
</evidence>
<dbReference type="EMBL" id="LNGF01000028">
    <property type="protein sequence ID" value="KYC47264.1"/>
    <property type="molecule type" value="Genomic_DNA"/>
</dbReference>
<sequence length="221" mass="24675">MKNGDFVEIQYVGKIKDTGKIFDVTDETKAKQANVYTEGNKYEPIQVIVGAGHVISGLDDALLDIEVGETKTFEITPDKGFGKRDPSLLQIMLLNDFKKHGIFPRAGLKIEINGHWATVRSVSSGRVKLDFNHPLSGKILLYEVTVLKKIEDLTEKINAILKVRAPGIDVSLQNINFEEDKVNIGLKGINPPYRSSLEEFIKSDISNYIPEIKESSVNFLD</sequence>
<dbReference type="EMBL" id="LNJC01000015">
    <property type="protein sequence ID" value="KYC50358.1"/>
    <property type="molecule type" value="Genomic_DNA"/>
</dbReference>
<dbReference type="PATRIC" id="fig|1706437.3.peg.1317"/>
<reference evidence="11 12" key="1">
    <citation type="journal article" date="2016" name="ISME J.">
        <title>Chasing the elusive Euryarchaeota class WSA2: genomes reveal a uniquely fastidious methyl-reducing methanogen.</title>
        <authorList>
            <person name="Nobu M.K."/>
            <person name="Narihiro T."/>
            <person name="Kuroda K."/>
            <person name="Mei R."/>
            <person name="Liu W.T."/>
        </authorList>
    </citation>
    <scope>NUCLEOTIDE SEQUENCE [LARGE SCALE GENOMIC DNA]</scope>
    <source>
        <strain evidence="8">B03fssc0709_Meth_Bin005</strain>
        <strain evidence="9">B15fssc0709_Meth_Bin003</strain>
        <strain evidence="10">BMIXfssc0709_Meth_Bin006</strain>
    </source>
</reference>
<evidence type="ECO:0000313" key="11">
    <source>
        <dbReference type="Proteomes" id="UP000091929"/>
    </source>
</evidence>
<evidence type="ECO:0000313" key="12">
    <source>
        <dbReference type="Proteomes" id="UP000092401"/>
    </source>
</evidence>
<dbReference type="PANTHER" id="PTHR47861:SF2">
    <property type="entry name" value="LONG-TYPE PEPTIDYL-PROLYL CIS-TRANS ISOMERASE"/>
    <property type="match status" value="1"/>
</dbReference>
<evidence type="ECO:0000256" key="2">
    <source>
        <dbReference type="ARBA" id="ARBA00006577"/>
    </source>
</evidence>
<comment type="similarity">
    <text evidence="2 6">Belongs to the FKBP-type PPIase family.</text>
</comment>
<dbReference type="AlphaFoldDB" id="A0A150IJI1"/>
<dbReference type="EC" id="5.2.1.8" evidence="6"/>
<evidence type="ECO:0000313" key="10">
    <source>
        <dbReference type="EMBL" id="KYC50358.1"/>
    </source>
</evidence>
<comment type="caution">
    <text evidence="8">The sequence shown here is derived from an EMBL/GenBank/DDBJ whole genome shotgun (WGS) entry which is preliminary data.</text>
</comment>
<name>A0A150IJI1_9EURY</name>
<accession>A0A150IZP8</accession>
<dbReference type="Proteomes" id="UP000092401">
    <property type="component" value="Unassembled WGS sequence"/>
</dbReference>
<proteinExistence type="inferred from homology"/>
<evidence type="ECO:0000259" key="7">
    <source>
        <dbReference type="PROSITE" id="PS50059"/>
    </source>
</evidence>
<dbReference type="SUPFAM" id="SSF54534">
    <property type="entry name" value="FKBP-like"/>
    <property type="match status" value="1"/>
</dbReference>
<accession>A0A150IJI1</accession>
<dbReference type="Gene3D" id="2.40.10.330">
    <property type="match status" value="1"/>
</dbReference>
<dbReference type="Pfam" id="PF00254">
    <property type="entry name" value="FKBP_C"/>
    <property type="match status" value="1"/>
</dbReference>
<evidence type="ECO:0000256" key="1">
    <source>
        <dbReference type="ARBA" id="ARBA00000971"/>
    </source>
</evidence>
<dbReference type="InterPro" id="IPR046357">
    <property type="entry name" value="PPIase_dom_sf"/>
</dbReference>
<evidence type="ECO:0000313" key="9">
    <source>
        <dbReference type="EMBL" id="KYC47264.1"/>
    </source>
</evidence>
<evidence type="ECO:0000256" key="6">
    <source>
        <dbReference type="RuleBase" id="RU003915"/>
    </source>
</evidence>
<evidence type="ECO:0000256" key="4">
    <source>
        <dbReference type="ARBA" id="ARBA00023235"/>
    </source>
</evidence>
<evidence type="ECO:0000256" key="5">
    <source>
        <dbReference type="PROSITE-ProRule" id="PRU00277"/>
    </source>
</evidence>
<dbReference type="Pfam" id="PF22199">
    <property type="entry name" value="FKBP26_IF"/>
    <property type="match status" value="1"/>
</dbReference>
<feature type="domain" description="PPIase FKBP-type" evidence="7">
    <location>
        <begin position="4"/>
        <end position="113"/>
    </location>
</feature>
<dbReference type="PROSITE" id="PS50059">
    <property type="entry name" value="FKBP_PPIASE"/>
    <property type="match status" value="1"/>
</dbReference>
<dbReference type="InterPro" id="IPR001179">
    <property type="entry name" value="PPIase_FKBP_dom"/>
</dbReference>
<dbReference type="InterPro" id="IPR048261">
    <property type="entry name" value="SlpA/SlyD-like_ins_sf"/>
</dbReference>
<dbReference type="GO" id="GO:0003755">
    <property type="term" value="F:peptidyl-prolyl cis-trans isomerase activity"/>
    <property type="evidence" value="ECO:0007669"/>
    <property type="project" value="UniProtKB-UniRule"/>
</dbReference>
<evidence type="ECO:0000256" key="3">
    <source>
        <dbReference type="ARBA" id="ARBA00023110"/>
    </source>
</evidence>
<dbReference type="PATRIC" id="fig|1706436.3.peg.1076"/>
<protein>
    <recommendedName>
        <fullName evidence="6">Peptidyl-prolyl cis-trans isomerase</fullName>
        <ecNumber evidence="6">5.2.1.8</ecNumber>
    </recommendedName>
</protein>
<accession>A0A150IRH4</accession>
<dbReference type="Proteomes" id="UP000091929">
    <property type="component" value="Unassembled WGS sequence"/>
</dbReference>
<keyword evidence="3 5" id="KW-0697">Rotamase</keyword>
<dbReference type="EMBL" id="LNGE01000026">
    <property type="protein sequence ID" value="KYC45200.1"/>
    <property type="molecule type" value="Genomic_DNA"/>
</dbReference>
<dbReference type="Gene3D" id="3.10.50.40">
    <property type="match status" value="1"/>
</dbReference>
<dbReference type="Proteomes" id="UP000092403">
    <property type="component" value="Unassembled WGS sequence"/>
</dbReference>
<organism evidence="8 12">
    <name type="scientific">Candidatus Methanofastidiosum methylothiophilum</name>
    <dbReference type="NCBI Taxonomy" id="1705564"/>
    <lineage>
        <taxon>Archaea</taxon>
        <taxon>Methanobacteriati</taxon>
        <taxon>Methanobacteriota</taxon>
        <taxon>Stenosarchaea group</taxon>
        <taxon>Candidatus Methanofastidiosia</taxon>
        <taxon>Candidatus Methanofastidiosales</taxon>
        <taxon>Candidatus Methanofastidiosaceae</taxon>
        <taxon>Candidatus Methanofastidiosum</taxon>
    </lineage>
</organism>
<dbReference type="PATRIC" id="fig|1706438.3.peg.893"/>
<keyword evidence="4 5" id="KW-0413">Isomerase</keyword>
<comment type="catalytic activity">
    <reaction evidence="1 5 6">
        <text>[protein]-peptidylproline (omega=180) = [protein]-peptidylproline (omega=0)</text>
        <dbReference type="Rhea" id="RHEA:16237"/>
        <dbReference type="Rhea" id="RHEA-COMP:10747"/>
        <dbReference type="Rhea" id="RHEA-COMP:10748"/>
        <dbReference type="ChEBI" id="CHEBI:83833"/>
        <dbReference type="ChEBI" id="CHEBI:83834"/>
        <dbReference type="EC" id="5.2.1.8"/>
    </reaction>
</comment>
<dbReference type="PANTHER" id="PTHR47861">
    <property type="entry name" value="FKBP-TYPE PEPTIDYL-PROLYL CIS-TRANS ISOMERASE SLYD"/>
    <property type="match status" value="1"/>
</dbReference>